<dbReference type="Pfam" id="PF26526">
    <property type="entry name" value="DUF8175"/>
    <property type="match status" value="1"/>
</dbReference>
<sequence>MTSFAVLMPAAGLLACSSDTPADPQSPVITATSAVPTALRWQPFQGVNLPVAAQGPRRIDGAVATGFDRNPVGAALAAIHATVRMSIASDSQWPAVGAHMLAPGPDRDHWATMRTQISITAPITDGAPKLLGYTVSGYSDDDAGIDIYSIHPDNSLTRNSTRVIWQADDWRLRPPDDRTTSPVSAVDLPPADMVALAPR</sequence>
<comment type="caution">
    <text evidence="2">The sequence shown here is derived from an EMBL/GenBank/DDBJ whole genome shotgun (WGS) entry which is preliminary data.</text>
</comment>
<dbReference type="Proteomes" id="UP001601948">
    <property type="component" value="Unassembled WGS sequence"/>
</dbReference>
<dbReference type="RefSeq" id="WP_387717402.1">
    <property type="nucleotide sequence ID" value="NZ_JBIAPI010000002.1"/>
</dbReference>
<reference evidence="2 3" key="1">
    <citation type="submission" date="2024-10" db="EMBL/GenBank/DDBJ databases">
        <title>The Natural Products Discovery Center: Release of the First 8490 Sequenced Strains for Exploring Actinobacteria Biosynthetic Diversity.</title>
        <authorList>
            <person name="Kalkreuter E."/>
            <person name="Kautsar S.A."/>
            <person name="Yang D."/>
            <person name="Bader C.D."/>
            <person name="Teijaro C.N."/>
            <person name="Fluegel L."/>
            <person name="Davis C.M."/>
            <person name="Simpson J.R."/>
            <person name="Lauterbach L."/>
            <person name="Steele A.D."/>
            <person name="Gui C."/>
            <person name="Meng S."/>
            <person name="Li G."/>
            <person name="Viehrig K."/>
            <person name="Ye F."/>
            <person name="Su P."/>
            <person name="Kiefer A.F."/>
            <person name="Nichols A."/>
            <person name="Cepeda A.J."/>
            <person name="Yan W."/>
            <person name="Fan B."/>
            <person name="Jiang Y."/>
            <person name="Adhikari A."/>
            <person name="Zheng C.-J."/>
            <person name="Schuster L."/>
            <person name="Cowan T.M."/>
            <person name="Smanski M.J."/>
            <person name="Chevrette M.G."/>
            <person name="De Carvalho L.P.S."/>
            <person name="Shen B."/>
        </authorList>
    </citation>
    <scope>NUCLEOTIDE SEQUENCE [LARGE SCALE GENOMIC DNA]</scope>
    <source>
        <strain evidence="2 3">NPDC003040</strain>
    </source>
</reference>
<accession>A0ABW6QS69</accession>
<evidence type="ECO:0000259" key="1">
    <source>
        <dbReference type="Pfam" id="PF26526"/>
    </source>
</evidence>
<proteinExistence type="predicted"/>
<protein>
    <recommendedName>
        <fullName evidence="1">DUF8175 domain-containing protein</fullName>
    </recommendedName>
</protein>
<dbReference type="InterPro" id="IPR058488">
    <property type="entry name" value="DUF8175"/>
</dbReference>
<dbReference type="EMBL" id="JBIAPI010000002">
    <property type="protein sequence ID" value="MFF3224078.1"/>
    <property type="molecule type" value="Genomic_DNA"/>
</dbReference>
<feature type="domain" description="DUF8175" evidence="1">
    <location>
        <begin position="21"/>
        <end position="185"/>
    </location>
</feature>
<evidence type="ECO:0000313" key="2">
    <source>
        <dbReference type="EMBL" id="MFF3224078.1"/>
    </source>
</evidence>
<organism evidence="2 3">
    <name type="scientific">Nocardia suismassiliense</name>
    <dbReference type="NCBI Taxonomy" id="2077092"/>
    <lineage>
        <taxon>Bacteria</taxon>
        <taxon>Bacillati</taxon>
        <taxon>Actinomycetota</taxon>
        <taxon>Actinomycetes</taxon>
        <taxon>Mycobacteriales</taxon>
        <taxon>Nocardiaceae</taxon>
        <taxon>Nocardia</taxon>
    </lineage>
</organism>
<name>A0ABW6QS69_9NOCA</name>
<keyword evidence="3" id="KW-1185">Reference proteome</keyword>
<evidence type="ECO:0000313" key="3">
    <source>
        <dbReference type="Proteomes" id="UP001601948"/>
    </source>
</evidence>
<gene>
    <name evidence="2" type="ORF">ACFYV7_14900</name>
</gene>